<keyword evidence="6 12" id="KW-0378">Hydrolase</keyword>
<dbReference type="GO" id="GO:0000107">
    <property type="term" value="F:imidazoleglycerol-phosphate synthase activity"/>
    <property type="evidence" value="ECO:0007669"/>
    <property type="project" value="UniProtKB-UniRule"/>
</dbReference>
<keyword evidence="7 12" id="KW-0315">Glutamine amidotransferase</keyword>
<evidence type="ECO:0000256" key="6">
    <source>
        <dbReference type="ARBA" id="ARBA00022801"/>
    </source>
</evidence>
<dbReference type="OrthoDB" id="9807137at2"/>
<dbReference type="RefSeq" id="WP_143915115.1">
    <property type="nucleotide sequence ID" value="NZ_CANMIK010000004.1"/>
</dbReference>
<comment type="catalytic activity">
    <reaction evidence="11 12">
        <text>L-glutamine + H2O = L-glutamate + NH4(+)</text>
        <dbReference type="Rhea" id="RHEA:15889"/>
        <dbReference type="ChEBI" id="CHEBI:15377"/>
        <dbReference type="ChEBI" id="CHEBI:28938"/>
        <dbReference type="ChEBI" id="CHEBI:29985"/>
        <dbReference type="ChEBI" id="CHEBI:58359"/>
        <dbReference type="EC" id="3.5.1.2"/>
    </reaction>
</comment>
<evidence type="ECO:0000256" key="3">
    <source>
        <dbReference type="ARBA" id="ARBA00011152"/>
    </source>
</evidence>
<accession>A0A554VS65</accession>
<dbReference type="Proteomes" id="UP000318833">
    <property type="component" value="Unassembled WGS sequence"/>
</dbReference>
<comment type="function">
    <text evidence="12">IGPS catalyzes the conversion of PRFAR and glutamine to IGP, AICAR and glutamate. The HisH subunit catalyzes the hydrolysis of glutamine to glutamate and ammonia as part of the synthesis of IGP and AICAR. The resulting ammonia molecule is channeled to the active site of HisF.</text>
</comment>
<reference evidence="15 16" key="1">
    <citation type="submission" date="2019-07" db="EMBL/GenBank/DDBJ databases">
        <title>The draft genome sequence of Aquimarina algiphila M91.</title>
        <authorList>
            <person name="Meng X."/>
        </authorList>
    </citation>
    <scope>NUCLEOTIDE SEQUENCE [LARGE SCALE GENOMIC DNA]</scope>
    <source>
        <strain evidence="15 16">M91</strain>
    </source>
</reference>
<dbReference type="AlphaFoldDB" id="A0A554VS65"/>
<dbReference type="EC" id="4.3.2.10" evidence="12"/>
<name>A0A554VS65_9FLAO</name>
<dbReference type="PANTHER" id="PTHR42701:SF1">
    <property type="entry name" value="IMIDAZOLE GLYCEROL PHOSPHATE SYNTHASE SUBUNIT HISH"/>
    <property type="match status" value="1"/>
</dbReference>
<dbReference type="EC" id="3.5.1.2" evidence="12"/>
<dbReference type="PIRSF" id="PIRSF000495">
    <property type="entry name" value="Amidotransf_hisH"/>
    <property type="match status" value="1"/>
</dbReference>
<protein>
    <recommendedName>
        <fullName evidence="12">Imidazole glycerol phosphate synthase subunit HisH</fullName>
        <ecNumber evidence="12">4.3.2.10</ecNumber>
    </recommendedName>
    <alternativeName>
        <fullName evidence="12">IGP synthase glutaminase subunit</fullName>
        <ecNumber evidence="12">3.5.1.2</ecNumber>
    </alternativeName>
    <alternativeName>
        <fullName evidence="12">IGP synthase subunit HisH</fullName>
    </alternativeName>
    <alternativeName>
        <fullName evidence="12">ImGP synthase subunit HisH</fullName>
        <shortName evidence="12">IGPS subunit HisH</shortName>
    </alternativeName>
</protein>
<feature type="active site" evidence="12 13">
    <location>
        <position position="177"/>
    </location>
</feature>
<feature type="active site" description="Nucleophile" evidence="12 13">
    <location>
        <position position="77"/>
    </location>
</feature>
<dbReference type="FunFam" id="3.40.50.880:FF:000009">
    <property type="entry name" value="Imidazole glycerol phosphate synthase subunit HisH"/>
    <property type="match status" value="1"/>
</dbReference>
<evidence type="ECO:0000313" key="16">
    <source>
        <dbReference type="Proteomes" id="UP000318833"/>
    </source>
</evidence>
<evidence type="ECO:0000256" key="10">
    <source>
        <dbReference type="ARBA" id="ARBA00047838"/>
    </source>
</evidence>
<dbReference type="PANTHER" id="PTHR42701">
    <property type="entry name" value="IMIDAZOLE GLYCEROL PHOSPHATE SYNTHASE SUBUNIT HISH"/>
    <property type="match status" value="1"/>
</dbReference>
<evidence type="ECO:0000256" key="12">
    <source>
        <dbReference type="HAMAP-Rule" id="MF_00278"/>
    </source>
</evidence>
<dbReference type="PROSITE" id="PS51273">
    <property type="entry name" value="GATASE_TYPE_1"/>
    <property type="match status" value="1"/>
</dbReference>
<dbReference type="GO" id="GO:0004359">
    <property type="term" value="F:glutaminase activity"/>
    <property type="evidence" value="ECO:0007669"/>
    <property type="project" value="UniProtKB-EC"/>
</dbReference>
<dbReference type="Pfam" id="PF00117">
    <property type="entry name" value="GATase"/>
    <property type="match status" value="1"/>
</dbReference>
<dbReference type="InterPro" id="IPR029062">
    <property type="entry name" value="Class_I_gatase-like"/>
</dbReference>
<dbReference type="SUPFAM" id="SSF52317">
    <property type="entry name" value="Class I glutamine amidotransferase-like"/>
    <property type="match status" value="1"/>
</dbReference>
<dbReference type="Gene3D" id="3.40.50.880">
    <property type="match status" value="1"/>
</dbReference>
<dbReference type="GO" id="GO:0000105">
    <property type="term" value="P:L-histidine biosynthetic process"/>
    <property type="evidence" value="ECO:0007669"/>
    <property type="project" value="UniProtKB-UniRule"/>
</dbReference>
<sequence length="194" mass="21703">MKIVIINYGAGNIQSIKFAIQRLGYEALLSDDPQEIKSADKVIFPGVGEASSAMQKLRASGLDNLVPELKQPVLGICLGMQLMCRYTEEGNTQGLSIFDTDVVRFNNEVKVPQIGWNQIENLDSPLFEGVKENEHIYLVHSYYAPITKDTIAETQYGIKYSTALHKNNFYGTQFHPEKSSVVGEKILLNFLSIK</sequence>
<dbReference type="NCBIfam" id="TIGR01855">
    <property type="entry name" value="IMP_synth_hisH"/>
    <property type="match status" value="1"/>
</dbReference>
<feature type="domain" description="Glutamine amidotransferase" evidence="14">
    <location>
        <begin position="4"/>
        <end position="190"/>
    </location>
</feature>
<comment type="catalytic activity">
    <reaction evidence="10 12">
        <text>5-[(5-phospho-1-deoxy-D-ribulos-1-ylimino)methylamino]-1-(5-phospho-beta-D-ribosyl)imidazole-4-carboxamide + L-glutamine = D-erythro-1-(imidazol-4-yl)glycerol 3-phosphate + 5-amino-1-(5-phospho-beta-D-ribosyl)imidazole-4-carboxamide + L-glutamate + H(+)</text>
        <dbReference type="Rhea" id="RHEA:24793"/>
        <dbReference type="ChEBI" id="CHEBI:15378"/>
        <dbReference type="ChEBI" id="CHEBI:29985"/>
        <dbReference type="ChEBI" id="CHEBI:58278"/>
        <dbReference type="ChEBI" id="CHEBI:58359"/>
        <dbReference type="ChEBI" id="CHEBI:58475"/>
        <dbReference type="ChEBI" id="CHEBI:58525"/>
        <dbReference type="EC" id="4.3.2.10"/>
    </reaction>
</comment>
<dbReference type="CDD" id="cd01748">
    <property type="entry name" value="GATase1_IGP_Synthase"/>
    <property type="match status" value="1"/>
</dbReference>
<evidence type="ECO:0000256" key="8">
    <source>
        <dbReference type="ARBA" id="ARBA00023102"/>
    </source>
</evidence>
<keyword evidence="4 12" id="KW-0963">Cytoplasm</keyword>
<dbReference type="UniPathway" id="UPA00031">
    <property type="reaction ID" value="UER00010"/>
</dbReference>
<keyword evidence="9 12" id="KW-0456">Lyase</keyword>
<comment type="caution">
    <text evidence="15">The sequence shown here is derived from an EMBL/GenBank/DDBJ whole genome shotgun (WGS) entry which is preliminary data.</text>
</comment>
<evidence type="ECO:0000313" key="15">
    <source>
        <dbReference type="EMBL" id="TSE11526.1"/>
    </source>
</evidence>
<dbReference type="GO" id="GO:0016829">
    <property type="term" value="F:lyase activity"/>
    <property type="evidence" value="ECO:0007669"/>
    <property type="project" value="UniProtKB-KW"/>
</dbReference>
<dbReference type="GO" id="GO:0005737">
    <property type="term" value="C:cytoplasm"/>
    <property type="evidence" value="ECO:0007669"/>
    <property type="project" value="UniProtKB-SubCell"/>
</dbReference>
<evidence type="ECO:0000256" key="5">
    <source>
        <dbReference type="ARBA" id="ARBA00022605"/>
    </source>
</evidence>
<evidence type="ECO:0000256" key="1">
    <source>
        <dbReference type="ARBA" id="ARBA00004496"/>
    </source>
</evidence>
<evidence type="ECO:0000256" key="9">
    <source>
        <dbReference type="ARBA" id="ARBA00023239"/>
    </source>
</evidence>
<dbReference type="InterPro" id="IPR017926">
    <property type="entry name" value="GATASE"/>
</dbReference>
<comment type="subcellular location">
    <subcellularLocation>
        <location evidence="1 12">Cytoplasm</location>
    </subcellularLocation>
</comment>
<dbReference type="EMBL" id="VLNR01000001">
    <property type="protein sequence ID" value="TSE11526.1"/>
    <property type="molecule type" value="Genomic_DNA"/>
</dbReference>
<evidence type="ECO:0000256" key="13">
    <source>
        <dbReference type="PIRSR" id="PIRSR000495-1"/>
    </source>
</evidence>
<feature type="active site" evidence="12 13">
    <location>
        <position position="175"/>
    </location>
</feature>
<evidence type="ECO:0000256" key="11">
    <source>
        <dbReference type="ARBA" id="ARBA00049534"/>
    </source>
</evidence>
<evidence type="ECO:0000259" key="14">
    <source>
        <dbReference type="Pfam" id="PF00117"/>
    </source>
</evidence>
<evidence type="ECO:0000256" key="2">
    <source>
        <dbReference type="ARBA" id="ARBA00005091"/>
    </source>
</evidence>
<evidence type="ECO:0000256" key="4">
    <source>
        <dbReference type="ARBA" id="ARBA00022490"/>
    </source>
</evidence>
<comment type="pathway">
    <text evidence="2 12">Amino-acid biosynthesis; L-histidine biosynthesis; L-histidine from 5-phospho-alpha-D-ribose 1-diphosphate: step 5/9.</text>
</comment>
<organism evidence="15 16">
    <name type="scientific">Aquimarina algiphila</name>
    <dbReference type="NCBI Taxonomy" id="2047982"/>
    <lineage>
        <taxon>Bacteria</taxon>
        <taxon>Pseudomonadati</taxon>
        <taxon>Bacteroidota</taxon>
        <taxon>Flavobacteriia</taxon>
        <taxon>Flavobacteriales</taxon>
        <taxon>Flavobacteriaceae</taxon>
        <taxon>Aquimarina</taxon>
    </lineage>
</organism>
<keyword evidence="8 12" id="KW-0368">Histidine biosynthesis</keyword>
<keyword evidence="5 12" id="KW-0028">Amino-acid biosynthesis</keyword>
<comment type="subunit">
    <text evidence="3 12">Heterodimer of HisH and HisF.</text>
</comment>
<proteinExistence type="inferred from homology"/>
<evidence type="ECO:0000256" key="7">
    <source>
        <dbReference type="ARBA" id="ARBA00022962"/>
    </source>
</evidence>
<gene>
    <name evidence="12 15" type="primary">hisH</name>
    <name evidence="15" type="ORF">FOF46_00680</name>
</gene>
<dbReference type="HAMAP" id="MF_00278">
    <property type="entry name" value="HisH"/>
    <property type="match status" value="1"/>
</dbReference>
<keyword evidence="16" id="KW-1185">Reference proteome</keyword>
<dbReference type="InterPro" id="IPR010139">
    <property type="entry name" value="Imidazole-glycPsynth_HisH"/>
</dbReference>